<dbReference type="OrthoDB" id="5597868at2759"/>
<feature type="compositionally biased region" description="Basic and acidic residues" evidence="1">
    <location>
        <begin position="269"/>
        <end position="288"/>
    </location>
</feature>
<evidence type="ECO:0000313" key="2">
    <source>
        <dbReference type="EMBL" id="KAJ2845550.1"/>
    </source>
</evidence>
<name>A0A9W8I4A4_9FUNG</name>
<comment type="caution">
    <text evidence="2">The sequence shown here is derived from an EMBL/GenBank/DDBJ whole genome shotgun (WGS) entry which is preliminary data.</text>
</comment>
<keyword evidence="3" id="KW-1185">Reference proteome</keyword>
<proteinExistence type="predicted"/>
<dbReference type="Proteomes" id="UP001139887">
    <property type="component" value="Unassembled WGS sequence"/>
</dbReference>
<evidence type="ECO:0000313" key="3">
    <source>
        <dbReference type="Proteomes" id="UP001139887"/>
    </source>
</evidence>
<sequence>MAQDNWDTDSDYRQFNPGMYAVRQLGRSLSRRTKNILGSTGRGSQTPKDEVEAPVSSGSIHPAGNGYLAYRFGEGPAPYRLGPPLPSGIHRRSLSFDNLVILPGSIPRRSTEPPPASPNNPQETGLPAASTWNSGTTMTKAAATAANAEAGVDNTSSLQSANPNASVRRKWLAGLAHPLSTTIDSEYHARHMSNAVSGDNTSKSLLPAQIRFADDVAINNGGSAARGRVRYRERESFSGPAQLDASANLTDSQNSVHNSSDPFQNRHMWLGEDRSGEHARPRTSEVRRSHTGAPQPAHIVPSTPISSGIFRRPSARSRGHSSKEEPPQKVRGIARVIGNISRRLHRIRAGRSASQPATPAEVRQSILDSARQNMIYVPNDTGHEFYRFFVNPEEPVSDQDDQPDSPTVSYHPSPRQSRHQRSPTFPSQNFAEFKRSVDAHVESMVAEAKISEVATQSQVRDAEGESPESSEDMLPHVQPIDPVLSNESFERMYEEASRNPEQAMVASDKIPRPYTSPELRRSRSFDNSCEREQVIAYKNNQGHDGSLSVLAQQKLASEFAKKAHVSTRLVSDASTESSYGTFVRFHPSGELNGIFAAEAKRRSSLSKAVQTADALSSDDEDGVKVTNASSTNAAPIDINRYARNQESIRRFVDQVRAARQESVRRR</sequence>
<feature type="compositionally biased region" description="Polar residues" evidence="1">
    <location>
        <begin position="245"/>
        <end position="263"/>
    </location>
</feature>
<feature type="region of interest" description="Disordered" evidence="1">
    <location>
        <begin position="497"/>
        <end position="526"/>
    </location>
</feature>
<feature type="compositionally biased region" description="Polar residues" evidence="1">
    <location>
        <begin position="36"/>
        <end position="46"/>
    </location>
</feature>
<gene>
    <name evidence="2" type="ORF">IWW36_004734</name>
</gene>
<feature type="region of interest" description="Disordered" evidence="1">
    <location>
        <begin position="452"/>
        <end position="478"/>
    </location>
</feature>
<feature type="region of interest" description="Disordered" evidence="1">
    <location>
        <begin position="105"/>
        <end position="127"/>
    </location>
</feature>
<feature type="region of interest" description="Disordered" evidence="1">
    <location>
        <begin position="26"/>
        <end position="60"/>
    </location>
</feature>
<feature type="non-terminal residue" evidence="2">
    <location>
        <position position="666"/>
    </location>
</feature>
<dbReference type="EMBL" id="JANBUW010000772">
    <property type="protein sequence ID" value="KAJ2845550.1"/>
    <property type="molecule type" value="Genomic_DNA"/>
</dbReference>
<reference evidence="2" key="1">
    <citation type="submission" date="2022-07" db="EMBL/GenBank/DDBJ databases">
        <title>Phylogenomic reconstructions and comparative analyses of Kickxellomycotina fungi.</title>
        <authorList>
            <person name="Reynolds N.K."/>
            <person name="Stajich J.E."/>
            <person name="Barry K."/>
            <person name="Grigoriev I.V."/>
            <person name="Crous P."/>
            <person name="Smith M.E."/>
        </authorList>
    </citation>
    <scope>NUCLEOTIDE SEQUENCE</scope>
    <source>
        <strain evidence="2">NRRL 1566</strain>
    </source>
</reference>
<organism evidence="2 3">
    <name type="scientific">Coemansia brasiliensis</name>
    <dbReference type="NCBI Taxonomy" id="2650707"/>
    <lineage>
        <taxon>Eukaryota</taxon>
        <taxon>Fungi</taxon>
        <taxon>Fungi incertae sedis</taxon>
        <taxon>Zoopagomycota</taxon>
        <taxon>Kickxellomycotina</taxon>
        <taxon>Kickxellomycetes</taxon>
        <taxon>Kickxellales</taxon>
        <taxon>Kickxellaceae</taxon>
        <taxon>Coemansia</taxon>
    </lineage>
</organism>
<feature type="region of interest" description="Disordered" evidence="1">
    <location>
        <begin position="394"/>
        <end position="429"/>
    </location>
</feature>
<protein>
    <submittedName>
        <fullName evidence="2">Uncharacterized protein</fullName>
    </submittedName>
</protein>
<accession>A0A9W8I4A4</accession>
<dbReference type="AlphaFoldDB" id="A0A9W8I4A4"/>
<feature type="region of interest" description="Disordered" evidence="1">
    <location>
        <begin position="228"/>
        <end position="329"/>
    </location>
</feature>
<evidence type="ECO:0000256" key="1">
    <source>
        <dbReference type="SAM" id="MobiDB-lite"/>
    </source>
</evidence>